<protein>
    <recommendedName>
        <fullName evidence="4">Response regulatory domain-containing protein</fullName>
    </recommendedName>
</protein>
<dbReference type="RefSeq" id="WP_326509668.1">
    <property type="nucleotide sequence ID" value="NZ_JAWIIV010000042.1"/>
</dbReference>
<evidence type="ECO:0000256" key="1">
    <source>
        <dbReference type="SAM" id="MobiDB-lite"/>
    </source>
</evidence>
<organism evidence="2 3">
    <name type="scientific">Noviherbaspirillum album</name>
    <dbReference type="NCBI Taxonomy" id="3080276"/>
    <lineage>
        <taxon>Bacteria</taxon>
        <taxon>Pseudomonadati</taxon>
        <taxon>Pseudomonadota</taxon>
        <taxon>Betaproteobacteria</taxon>
        <taxon>Burkholderiales</taxon>
        <taxon>Oxalobacteraceae</taxon>
        <taxon>Noviherbaspirillum</taxon>
    </lineage>
</organism>
<gene>
    <name evidence="2" type="ORF">RY831_28185</name>
</gene>
<dbReference type="EMBL" id="JAWIIV010000042">
    <property type="protein sequence ID" value="MEC4723044.1"/>
    <property type="molecule type" value="Genomic_DNA"/>
</dbReference>
<proteinExistence type="predicted"/>
<reference evidence="2 3" key="1">
    <citation type="submission" date="2023-10" db="EMBL/GenBank/DDBJ databases">
        <title>Noviherbaspirillum sp. CPCC 100848 genome assembly.</title>
        <authorList>
            <person name="Li X.Y."/>
            <person name="Fang X.M."/>
        </authorList>
    </citation>
    <scope>NUCLEOTIDE SEQUENCE [LARGE SCALE GENOMIC DNA]</scope>
    <source>
        <strain evidence="2 3">CPCC 100848</strain>
    </source>
</reference>
<accession>A0ABU6JJ13</accession>
<evidence type="ECO:0008006" key="4">
    <source>
        <dbReference type="Google" id="ProtNLM"/>
    </source>
</evidence>
<feature type="region of interest" description="Disordered" evidence="1">
    <location>
        <begin position="39"/>
        <end position="60"/>
    </location>
</feature>
<name>A0ABU6JJ13_9BURK</name>
<feature type="compositionally biased region" description="Gly residues" evidence="1">
    <location>
        <begin position="51"/>
        <end position="60"/>
    </location>
</feature>
<evidence type="ECO:0000313" key="3">
    <source>
        <dbReference type="Proteomes" id="UP001352263"/>
    </source>
</evidence>
<comment type="caution">
    <text evidence="2">The sequence shown here is derived from an EMBL/GenBank/DDBJ whole genome shotgun (WGS) entry which is preliminary data.</text>
</comment>
<evidence type="ECO:0000313" key="2">
    <source>
        <dbReference type="EMBL" id="MEC4723044.1"/>
    </source>
</evidence>
<keyword evidence="3" id="KW-1185">Reference proteome</keyword>
<sequence length="60" mass="6320">MASALRAVKHGSYESIEKPLDAGTLAPAVMEALETNAAQQKQQCMQDVGTHGHGGLAERD</sequence>
<dbReference type="Proteomes" id="UP001352263">
    <property type="component" value="Unassembled WGS sequence"/>
</dbReference>